<dbReference type="AlphaFoldDB" id="A0A0N5AWE6"/>
<evidence type="ECO:0000313" key="5">
    <source>
        <dbReference type="Proteomes" id="UP000046393"/>
    </source>
</evidence>
<keyword evidence="1" id="KW-0433">Leucine-rich repeat</keyword>
<dbReference type="PRINTS" id="PR00019">
    <property type="entry name" value="LEURICHRPT"/>
</dbReference>
<feature type="transmembrane region" description="Helical" evidence="3">
    <location>
        <begin position="656"/>
        <end position="682"/>
    </location>
</feature>
<dbReference type="SUPFAM" id="SSF52075">
    <property type="entry name" value="Outer arm dynein light chain 1"/>
    <property type="match status" value="1"/>
</dbReference>
<reference evidence="6" key="1">
    <citation type="submission" date="2017-02" db="UniProtKB">
        <authorList>
            <consortium name="WormBaseParasite"/>
        </authorList>
    </citation>
    <scope>IDENTIFICATION</scope>
</reference>
<evidence type="ECO:0000256" key="3">
    <source>
        <dbReference type="SAM" id="Phobius"/>
    </source>
</evidence>
<dbReference type="InterPro" id="IPR003591">
    <property type="entry name" value="Leu-rich_rpt_typical-subtyp"/>
</dbReference>
<feature type="signal peptide" evidence="4">
    <location>
        <begin position="1"/>
        <end position="21"/>
    </location>
</feature>
<dbReference type="Proteomes" id="UP000046393">
    <property type="component" value="Unplaced"/>
</dbReference>
<name>A0A0N5AWE6_9BILA</name>
<evidence type="ECO:0000256" key="2">
    <source>
        <dbReference type="ARBA" id="ARBA00022737"/>
    </source>
</evidence>
<proteinExistence type="predicted"/>
<organism evidence="5 6">
    <name type="scientific">Syphacia muris</name>
    <dbReference type="NCBI Taxonomy" id="451379"/>
    <lineage>
        <taxon>Eukaryota</taxon>
        <taxon>Metazoa</taxon>
        <taxon>Ecdysozoa</taxon>
        <taxon>Nematoda</taxon>
        <taxon>Chromadorea</taxon>
        <taxon>Rhabditida</taxon>
        <taxon>Spirurina</taxon>
        <taxon>Oxyuridomorpha</taxon>
        <taxon>Oxyuroidea</taxon>
        <taxon>Oxyuridae</taxon>
        <taxon>Syphacia</taxon>
    </lineage>
</organism>
<dbReference type="Gene3D" id="3.80.10.10">
    <property type="entry name" value="Ribonuclease Inhibitor"/>
    <property type="match status" value="4"/>
</dbReference>
<dbReference type="WBParaSite" id="SMUV_0000924401-mRNA-1">
    <property type="protein sequence ID" value="SMUV_0000924401-mRNA-1"/>
    <property type="gene ID" value="SMUV_0000924401"/>
</dbReference>
<keyword evidence="4" id="KW-0732">Signal</keyword>
<dbReference type="Pfam" id="PF13855">
    <property type="entry name" value="LRR_8"/>
    <property type="match status" value="3"/>
</dbReference>
<dbReference type="InterPro" id="IPR032675">
    <property type="entry name" value="LRR_dom_sf"/>
</dbReference>
<dbReference type="PANTHER" id="PTHR24366:SF170">
    <property type="entry name" value="RE50361P"/>
    <property type="match status" value="1"/>
</dbReference>
<keyword evidence="3" id="KW-0812">Transmembrane</keyword>
<protein>
    <submittedName>
        <fullName evidence="6">LRRCT domain-containing protein</fullName>
    </submittedName>
</protein>
<dbReference type="PROSITE" id="PS51450">
    <property type="entry name" value="LRR"/>
    <property type="match status" value="7"/>
</dbReference>
<dbReference type="SUPFAM" id="SSF52058">
    <property type="entry name" value="L domain-like"/>
    <property type="match status" value="1"/>
</dbReference>
<dbReference type="STRING" id="451379.A0A0N5AWE6"/>
<dbReference type="SMART" id="SM00369">
    <property type="entry name" value="LRR_TYP"/>
    <property type="match status" value="11"/>
</dbReference>
<feature type="chain" id="PRO_5005893590" evidence="4">
    <location>
        <begin position="22"/>
        <end position="738"/>
    </location>
</feature>
<keyword evidence="5" id="KW-1185">Reference proteome</keyword>
<keyword evidence="2" id="KW-0677">Repeat</keyword>
<evidence type="ECO:0000313" key="6">
    <source>
        <dbReference type="WBParaSite" id="SMUV_0000924401-mRNA-1"/>
    </source>
</evidence>
<accession>A0A0N5AWE6</accession>
<dbReference type="InterPro" id="IPR001611">
    <property type="entry name" value="Leu-rich_rpt"/>
</dbReference>
<dbReference type="PANTHER" id="PTHR24366">
    <property type="entry name" value="IG(IMMUNOGLOBULIN) AND LRR(LEUCINE RICH REPEAT) DOMAINS"/>
    <property type="match status" value="1"/>
</dbReference>
<keyword evidence="3" id="KW-0472">Membrane</keyword>
<sequence length="738" mass="82987">MRENFLLLAICAIRLFCYSCADCPKDIDRNCICEESIDGLHVLCREYQNDLNSLLESLDGLRIGCLTVVKSKWPVIKVVRPVNLASLKIVSCSVQNVTDQAFLPIADSLIDLVLANNSIKHFPIFGPLYRLQSLNLNNNELTTIGDDVLKGISHLRQLRLEGNAIKDISKTAFVSGKQNIELLDLSGNRLTAVPSQLISNSKNLKYLDLSENYFFTIASLDLRNLPELIELRLNKNMLTKVEPMGLKSIPKLKQLYLRSNLLTDIDDIDLVSQFEKLETLDLSNNAFKEVPNIKDHRSLRLLIMNDNKITAIRNTTFAFAKALQFINLEKNQITAIADYSFLTTDKLIVILLSSNNLKSLDAKSFTGAKGLRRISLCNNLLSEINSRTLDACPELEMLDLSHNRLSTIPNGLFKQVKKLNILNLSYNNVSSLEQETFAIKPDSIFLNGNPLRCDEKLKWFAKYLTQNKVNDSRNIADDVYCLQPDSSSALPLISFLLSLNTTVNNKSKTANNFTSDTSKLDVVDKKPMTDVLNEKVTNNKTRSNIFNGALERLKFLRMLLPPSYDIREIPIKVIQDVAAGKVPEFSKIPQELKFHLIKEFGKLLAEIFKEGKEMTRGLEQMQVEIPRKLPEKTNYEQQTINTEVVKSGAKPSSKDYFWYSVVSGLVVIICLSTVITGVITLAKLLREQSAIRNEHLPESFFTHRYSDSASVPCGSLLRFSTCTTSSSKLSGSTNPRNA</sequence>
<evidence type="ECO:0000256" key="1">
    <source>
        <dbReference type="ARBA" id="ARBA00022614"/>
    </source>
</evidence>
<evidence type="ECO:0000256" key="4">
    <source>
        <dbReference type="SAM" id="SignalP"/>
    </source>
</evidence>
<keyword evidence="3" id="KW-1133">Transmembrane helix</keyword>